<organism evidence="1 2">
    <name type="scientific">Pyropia yezoensis</name>
    <name type="common">Susabi-nori</name>
    <name type="synonym">Porphyra yezoensis</name>
    <dbReference type="NCBI Taxonomy" id="2788"/>
    <lineage>
        <taxon>Eukaryota</taxon>
        <taxon>Rhodophyta</taxon>
        <taxon>Bangiophyceae</taxon>
        <taxon>Bangiales</taxon>
        <taxon>Bangiaceae</taxon>
        <taxon>Pyropia</taxon>
    </lineage>
</organism>
<evidence type="ECO:0000313" key="1">
    <source>
        <dbReference type="EMBL" id="KAK1866816.1"/>
    </source>
</evidence>
<proteinExistence type="predicted"/>
<accession>A0ACC3CA12</accession>
<evidence type="ECO:0000313" key="2">
    <source>
        <dbReference type="Proteomes" id="UP000798662"/>
    </source>
</evidence>
<sequence length="245" mass="26974">MTSRVGDYLLFDTLGQGSFAKVKLAVHEGSGEECAIKVMDKSKIHASAMTLHVRREIAIMKTLKHPYVIRLHAVLNSSSKLYLVMDLVKGGELFHKIVREGYLSEAEGRKHFQQLVDGVSYCHSMDVCHRDLKSDGEEEDVELVQTDGLELLDEVPAEEADGDTPNGFDRPGSAADSRLSLLQVARVLSQRLGYPVLVNRSENKVKCAVQIAEQTVMLSILATQSDGQSTVVRRGHVHHVGLALS</sequence>
<protein>
    <submittedName>
        <fullName evidence="1">Uncharacterized protein</fullName>
    </submittedName>
</protein>
<gene>
    <name evidence="1" type="ORF">I4F81_009328</name>
</gene>
<comment type="caution">
    <text evidence="1">The sequence shown here is derived from an EMBL/GenBank/DDBJ whole genome shotgun (WGS) entry which is preliminary data.</text>
</comment>
<reference evidence="1" key="1">
    <citation type="submission" date="2019-11" db="EMBL/GenBank/DDBJ databases">
        <title>Nori genome reveals adaptations in red seaweeds to the harsh intertidal environment.</title>
        <authorList>
            <person name="Wang D."/>
            <person name="Mao Y."/>
        </authorList>
    </citation>
    <scope>NUCLEOTIDE SEQUENCE</scope>
    <source>
        <tissue evidence="1">Gametophyte</tissue>
    </source>
</reference>
<name>A0ACC3CA12_PYRYE</name>
<keyword evidence="2" id="KW-1185">Reference proteome</keyword>
<dbReference type="Proteomes" id="UP000798662">
    <property type="component" value="Chromosome 2"/>
</dbReference>
<dbReference type="EMBL" id="CM020619">
    <property type="protein sequence ID" value="KAK1866816.1"/>
    <property type="molecule type" value="Genomic_DNA"/>
</dbReference>